<feature type="transmembrane region" description="Helical" evidence="1">
    <location>
        <begin position="91"/>
        <end position="108"/>
    </location>
</feature>
<dbReference type="Proteomes" id="UP000321933">
    <property type="component" value="Unassembled WGS sequence"/>
</dbReference>
<evidence type="ECO:0000256" key="1">
    <source>
        <dbReference type="SAM" id="Phobius"/>
    </source>
</evidence>
<organism evidence="2 3">
    <name type="scientific">Parahaliea aestuarii</name>
    <dbReference type="NCBI Taxonomy" id="1852021"/>
    <lineage>
        <taxon>Bacteria</taxon>
        <taxon>Pseudomonadati</taxon>
        <taxon>Pseudomonadota</taxon>
        <taxon>Gammaproteobacteria</taxon>
        <taxon>Cellvibrionales</taxon>
        <taxon>Halieaceae</taxon>
        <taxon>Parahaliea</taxon>
    </lineage>
</organism>
<dbReference type="AlphaFoldDB" id="A0A5C9A0U5"/>
<keyword evidence="1" id="KW-1133">Transmembrane helix</keyword>
<dbReference type="InterPro" id="IPR022134">
    <property type="entry name" value="DUF3667"/>
</dbReference>
<comment type="caution">
    <text evidence="2">The sequence shown here is derived from an EMBL/GenBank/DDBJ whole genome shotgun (WGS) entry which is preliminary data.</text>
</comment>
<feature type="transmembrane region" description="Helical" evidence="1">
    <location>
        <begin position="212"/>
        <end position="232"/>
    </location>
</feature>
<feature type="transmembrane region" description="Helical" evidence="1">
    <location>
        <begin position="185"/>
        <end position="205"/>
    </location>
</feature>
<feature type="transmembrane region" description="Helical" evidence="1">
    <location>
        <begin position="238"/>
        <end position="259"/>
    </location>
</feature>
<accession>A0A5C9A0U5</accession>
<dbReference type="EMBL" id="VRYZ01000001">
    <property type="protein sequence ID" value="TXS94378.1"/>
    <property type="molecule type" value="Genomic_DNA"/>
</dbReference>
<name>A0A5C9A0U5_9GAMM</name>
<gene>
    <name evidence="2" type="ORF">FVW59_00180</name>
</gene>
<proteinExistence type="predicted"/>
<reference evidence="2 3" key="1">
    <citation type="submission" date="2019-08" db="EMBL/GenBank/DDBJ databases">
        <title>Parahaliea maris sp. nov., isolated from the surface seawater.</title>
        <authorList>
            <person name="Liu Y."/>
        </authorList>
    </citation>
    <scope>NUCLEOTIDE SEQUENCE [LARGE SCALE GENOMIC DNA]</scope>
    <source>
        <strain evidence="2 3">S2-26</strain>
    </source>
</reference>
<dbReference type="OrthoDB" id="9111327at2"/>
<keyword evidence="3" id="KW-1185">Reference proteome</keyword>
<dbReference type="Pfam" id="PF12412">
    <property type="entry name" value="DUF3667"/>
    <property type="match status" value="1"/>
</dbReference>
<keyword evidence="1" id="KW-0472">Membrane</keyword>
<dbReference type="RefSeq" id="WP_148062234.1">
    <property type="nucleotide sequence ID" value="NZ_VRYZ01000001.1"/>
</dbReference>
<evidence type="ECO:0000313" key="2">
    <source>
        <dbReference type="EMBL" id="TXS94378.1"/>
    </source>
</evidence>
<feature type="transmembrane region" description="Helical" evidence="1">
    <location>
        <begin position="271"/>
        <end position="299"/>
    </location>
</feature>
<evidence type="ECO:0000313" key="3">
    <source>
        <dbReference type="Proteomes" id="UP000321933"/>
    </source>
</evidence>
<protein>
    <submittedName>
        <fullName evidence="2">DUF3667 domain-containing protein</fullName>
    </submittedName>
</protein>
<keyword evidence="1" id="KW-0812">Transmembrane</keyword>
<sequence>MNETVAATDDEVRRCRNCQTVLQGDYCHHCGQHEARRELRFGHLATDLAGDVFNWDSRLWRTLLPLLVRPGFLTAEFIAGRRARYVPPLRLYLIISFITFLTLSWGSGTTVQIHDVAGADDTAHAAAEPSTTGDSEKASQLVNITVDPNDPTTPPWLVRLDQRIKANAERLNNNPELFFQRAMDYLPQLMFLLLPLFALLLHLCYALSPFYYLQHLVFALHYHSFAYLLFLADSALEALDVAIGGWLGVFTLLYLPLALRRAYASGIPAALFKSVLLLAAYSVLLALAFAALVLTVVALL</sequence>